<dbReference type="GO" id="GO:0005737">
    <property type="term" value="C:cytoplasm"/>
    <property type="evidence" value="ECO:0007669"/>
    <property type="project" value="TreeGrafter"/>
</dbReference>
<dbReference type="SUPFAM" id="SSF56300">
    <property type="entry name" value="Metallo-dependent phosphatases"/>
    <property type="match status" value="1"/>
</dbReference>
<dbReference type="InParanoid" id="A0A517SCX4"/>
<keyword evidence="4" id="KW-1185">Reference proteome</keyword>
<accession>A0A517SCX4</accession>
<dbReference type="AlphaFoldDB" id="A0A517SCX4"/>
<dbReference type="RefSeq" id="WP_145029591.1">
    <property type="nucleotide sequence ID" value="NZ_CP036271.1"/>
</dbReference>
<dbReference type="Pfam" id="PF12850">
    <property type="entry name" value="Metallophos_2"/>
    <property type="match status" value="1"/>
</dbReference>
<gene>
    <name evidence="3" type="primary">yfcE</name>
    <name evidence="3" type="ORF">Pan44_19820</name>
</gene>
<dbReference type="InterPro" id="IPR029052">
    <property type="entry name" value="Metallo-depent_PP-like"/>
</dbReference>
<evidence type="ECO:0000256" key="1">
    <source>
        <dbReference type="ARBA" id="ARBA00008950"/>
    </source>
</evidence>
<reference evidence="3 4" key="1">
    <citation type="submission" date="2019-02" db="EMBL/GenBank/DDBJ databases">
        <title>Deep-cultivation of Planctomycetes and their phenomic and genomic characterization uncovers novel biology.</title>
        <authorList>
            <person name="Wiegand S."/>
            <person name="Jogler M."/>
            <person name="Boedeker C."/>
            <person name="Pinto D."/>
            <person name="Vollmers J."/>
            <person name="Rivas-Marin E."/>
            <person name="Kohn T."/>
            <person name="Peeters S.H."/>
            <person name="Heuer A."/>
            <person name="Rast P."/>
            <person name="Oberbeckmann S."/>
            <person name="Bunk B."/>
            <person name="Jeske O."/>
            <person name="Meyerdierks A."/>
            <person name="Storesund J.E."/>
            <person name="Kallscheuer N."/>
            <person name="Luecker S."/>
            <person name="Lage O.M."/>
            <person name="Pohl T."/>
            <person name="Merkel B.J."/>
            <person name="Hornburger P."/>
            <person name="Mueller R.-W."/>
            <person name="Bruemmer F."/>
            <person name="Labrenz M."/>
            <person name="Spormann A.M."/>
            <person name="Op den Camp H."/>
            <person name="Overmann J."/>
            <person name="Amann R."/>
            <person name="Jetten M.S.M."/>
            <person name="Mascher T."/>
            <person name="Medema M.H."/>
            <person name="Devos D.P."/>
            <person name="Kaster A.-K."/>
            <person name="Ovreas L."/>
            <person name="Rohde M."/>
            <person name="Galperin M.Y."/>
            <person name="Jogler C."/>
        </authorList>
    </citation>
    <scope>NUCLEOTIDE SEQUENCE [LARGE SCALE GENOMIC DNA]</scope>
    <source>
        <strain evidence="3 4">Pan44</strain>
    </source>
</reference>
<evidence type="ECO:0000313" key="4">
    <source>
        <dbReference type="Proteomes" id="UP000315700"/>
    </source>
</evidence>
<comment type="similarity">
    <text evidence="1">Belongs to the metallophosphoesterase superfamily. YfcE family.</text>
</comment>
<proteinExistence type="inferred from homology"/>
<dbReference type="OrthoDB" id="9800565at2"/>
<dbReference type="Proteomes" id="UP000315700">
    <property type="component" value="Chromosome"/>
</dbReference>
<protein>
    <submittedName>
        <fullName evidence="3">Phosphodiesterase YfcE</fullName>
        <ecNumber evidence="3">3.1.4.-</ecNumber>
    </submittedName>
</protein>
<dbReference type="Gene3D" id="3.60.21.10">
    <property type="match status" value="1"/>
</dbReference>
<dbReference type="InterPro" id="IPR024654">
    <property type="entry name" value="Calcineurin-like_PHP_lpxH"/>
</dbReference>
<dbReference type="PIRSF" id="PIRSF000883">
    <property type="entry name" value="Pesterase_MJ0912"/>
    <property type="match status" value="1"/>
</dbReference>
<evidence type="ECO:0000313" key="3">
    <source>
        <dbReference type="EMBL" id="QDT53955.1"/>
    </source>
</evidence>
<keyword evidence="3" id="KW-0378">Hydrolase</keyword>
<dbReference type="EC" id="3.1.4.-" evidence="3"/>
<dbReference type="InterPro" id="IPR011152">
    <property type="entry name" value="Pesterase_MJ0912"/>
</dbReference>
<sequence>MRILLLADIHSNWAALSAIREEFDACMVLGDIVDYGCNPVPCVDWTHAHATAAVRGNHDHAVAQRVTPRGGRGFRRLAAETRPLNWELIDSYRTKFLARLPLTLSLTLDDKRFFLVHGSPRDPLDEYLPVEAEAWRARLEGIEADFICVGHTHVPMDLEVDGKRVINPGSVGQPRDGDPRASYAIIDNGEVSFHRAEYDINAAVEQMRTVGLAEWAVELNEAVLRSGGRLTREDMDRVGIAWGETVGGLDEDYFD</sequence>
<evidence type="ECO:0000259" key="2">
    <source>
        <dbReference type="Pfam" id="PF12850"/>
    </source>
</evidence>
<dbReference type="EMBL" id="CP036271">
    <property type="protein sequence ID" value="QDT53955.1"/>
    <property type="molecule type" value="Genomic_DNA"/>
</dbReference>
<dbReference type="GO" id="GO:0016791">
    <property type="term" value="F:phosphatase activity"/>
    <property type="evidence" value="ECO:0007669"/>
    <property type="project" value="TreeGrafter"/>
</dbReference>
<dbReference type="KEGG" id="ccos:Pan44_19820"/>
<organism evidence="3 4">
    <name type="scientific">Caulifigura coniformis</name>
    <dbReference type="NCBI Taxonomy" id="2527983"/>
    <lineage>
        <taxon>Bacteria</taxon>
        <taxon>Pseudomonadati</taxon>
        <taxon>Planctomycetota</taxon>
        <taxon>Planctomycetia</taxon>
        <taxon>Planctomycetales</taxon>
        <taxon>Planctomycetaceae</taxon>
        <taxon>Caulifigura</taxon>
    </lineage>
</organism>
<dbReference type="PANTHER" id="PTHR42850">
    <property type="entry name" value="METALLOPHOSPHOESTERASE"/>
    <property type="match status" value="1"/>
</dbReference>
<feature type="domain" description="Calcineurin-like phosphoesterase" evidence="2">
    <location>
        <begin position="1"/>
        <end position="187"/>
    </location>
</feature>
<name>A0A517SCX4_9PLAN</name>
<dbReference type="InterPro" id="IPR050126">
    <property type="entry name" value="Ap4A_hydrolase"/>
</dbReference>
<dbReference type="PANTHER" id="PTHR42850:SF2">
    <property type="entry name" value="BLL5683 PROTEIN"/>
    <property type="match status" value="1"/>
</dbReference>